<sequence length="263" mass="29612">MSEVQPIPVTVSQYSYYSDKNYPKRRTMEDAHVICDPLIEVEGRVYSLYAIFDGHRGRTAAQHCAKIVKDKIKEVLQRKDEGFEEMMQDAMYEMDMSLKENGIEYSGCCALMCIIEIKDKKRIIHMANCGDSCGIIIGTNEVIPMSEEHKATNENEAKRIKESGGMIINGRVSGDVAVTRGLGDHHLKQWVVSEPFVKEVEWQEDYKYIVLGCDGLWDTLNGNQIKEVLESNNCEFTSSAKSLTQLAIGKGSTDNITTIVLKL</sequence>
<dbReference type="CDD" id="cd00143">
    <property type="entry name" value="PP2Cc"/>
    <property type="match status" value="1"/>
</dbReference>
<dbReference type="SMART" id="SM00331">
    <property type="entry name" value="PP2C_SIG"/>
    <property type="match status" value="1"/>
</dbReference>
<evidence type="ECO:0000313" key="2">
    <source>
        <dbReference type="EMBL" id="GAT92484.1"/>
    </source>
</evidence>
<dbReference type="InterPro" id="IPR036457">
    <property type="entry name" value="PPM-type-like_dom_sf"/>
</dbReference>
<dbReference type="SMART" id="SM00332">
    <property type="entry name" value="PP2Cc"/>
    <property type="match status" value="1"/>
</dbReference>
<organism evidence="2 3">
    <name type="scientific">Entamoeba histolytica</name>
    <dbReference type="NCBI Taxonomy" id="5759"/>
    <lineage>
        <taxon>Eukaryota</taxon>
        <taxon>Amoebozoa</taxon>
        <taxon>Evosea</taxon>
        <taxon>Archamoebae</taxon>
        <taxon>Mastigamoebida</taxon>
        <taxon>Entamoebidae</taxon>
        <taxon>Entamoeba</taxon>
    </lineage>
</organism>
<dbReference type="PANTHER" id="PTHR13832">
    <property type="entry name" value="PROTEIN PHOSPHATASE 2C"/>
    <property type="match status" value="1"/>
</dbReference>
<dbReference type="VEuPathDB" id="AmoebaDB:EHI_092510"/>
<evidence type="ECO:0000313" key="3">
    <source>
        <dbReference type="Proteomes" id="UP000078387"/>
    </source>
</evidence>
<gene>
    <name evidence="2" type="ORF">CL6EHI_092510</name>
</gene>
<dbReference type="VEuPathDB" id="AmoebaDB:EHI5A_119530"/>
<dbReference type="OMA" id="FWDLIKN"/>
<dbReference type="InterPro" id="IPR015655">
    <property type="entry name" value="PP2C"/>
</dbReference>
<evidence type="ECO:0000259" key="1">
    <source>
        <dbReference type="PROSITE" id="PS51746"/>
    </source>
</evidence>
<dbReference type="SUPFAM" id="SSF81606">
    <property type="entry name" value="PP2C-like"/>
    <property type="match status" value="1"/>
</dbReference>
<accession>A0A5K1VB93</accession>
<dbReference type="Proteomes" id="UP000078387">
    <property type="component" value="Unassembled WGS sequence"/>
</dbReference>
<dbReference type="VEuPathDB" id="AmoebaDB:EHI7A_188770"/>
<comment type="caution">
    <text evidence="2">The sequence shown here is derived from an EMBL/GenBank/DDBJ whole genome shotgun (WGS) entry which is preliminary data.</text>
</comment>
<feature type="domain" description="PPM-type phosphatase" evidence="1">
    <location>
        <begin position="13"/>
        <end position="263"/>
    </location>
</feature>
<dbReference type="VEuPathDB" id="AmoebaDB:KM1_260200"/>
<name>A0A5K1VB93_ENTHI</name>
<dbReference type="VEuPathDB" id="AmoebaDB:EHI8A_019360"/>
<dbReference type="FunFam" id="3.60.40.10:FF:000144">
    <property type="entry name" value="Protein phosphatase, putative"/>
    <property type="match status" value="1"/>
</dbReference>
<dbReference type="GO" id="GO:0004722">
    <property type="term" value="F:protein serine/threonine phosphatase activity"/>
    <property type="evidence" value="ECO:0007669"/>
    <property type="project" value="InterPro"/>
</dbReference>
<dbReference type="Pfam" id="PF00481">
    <property type="entry name" value="PP2C"/>
    <property type="match status" value="1"/>
</dbReference>
<dbReference type="Gene3D" id="3.60.40.10">
    <property type="entry name" value="PPM-type phosphatase domain"/>
    <property type="match status" value="1"/>
</dbReference>
<reference evidence="2 3" key="1">
    <citation type="submission" date="2016-05" db="EMBL/GenBank/DDBJ databases">
        <title>First whole genome sequencing of Entamoeba histolytica HM1:IMSS-clone-6.</title>
        <authorList>
            <person name="Mukherjee Avik.K."/>
            <person name="Izumyama S."/>
            <person name="Nakada-Tsukui K."/>
            <person name="Nozaki T."/>
        </authorList>
    </citation>
    <scope>NUCLEOTIDE SEQUENCE [LARGE SCALE GENOMIC DNA]</scope>
    <source>
        <strain evidence="2 3">HM1:IMSS clone 6</strain>
    </source>
</reference>
<proteinExistence type="predicted"/>
<dbReference type="PANTHER" id="PTHR13832:SF668">
    <property type="entry name" value="PROTEIN PHOSPHATASE 2C 39-RELATED"/>
    <property type="match status" value="1"/>
</dbReference>
<dbReference type="EMBL" id="BDEQ01000001">
    <property type="protein sequence ID" value="GAT92484.1"/>
    <property type="molecule type" value="Genomic_DNA"/>
</dbReference>
<dbReference type="InterPro" id="IPR001932">
    <property type="entry name" value="PPM-type_phosphatase-like_dom"/>
</dbReference>
<dbReference type="AlphaFoldDB" id="A0A5K1VB93"/>
<dbReference type="PROSITE" id="PS51746">
    <property type="entry name" value="PPM_2"/>
    <property type="match status" value="1"/>
</dbReference>
<protein>
    <submittedName>
        <fullName evidence="2">Protein phosphatase putative</fullName>
    </submittedName>
</protein>